<name>A0ABP9M9H8_9BURK</name>
<dbReference type="InterPro" id="IPR002491">
    <property type="entry name" value="ABC_transptr_periplasmic_BD"/>
</dbReference>
<keyword evidence="4" id="KW-0408">Iron</keyword>
<dbReference type="Proteomes" id="UP001500227">
    <property type="component" value="Unassembled WGS sequence"/>
</dbReference>
<dbReference type="EMBL" id="BAABKD010000011">
    <property type="protein sequence ID" value="GAA5092037.1"/>
    <property type="molecule type" value="Genomic_DNA"/>
</dbReference>
<reference evidence="8" key="1">
    <citation type="journal article" date="2019" name="Int. J. Syst. Evol. Microbiol.">
        <title>The Global Catalogue of Microorganisms (GCM) 10K type strain sequencing project: providing services to taxonomists for standard genome sequencing and annotation.</title>
        <authorList>
            <consortium name="The Broad Institute Genomics Platform"/>
            <consortium name="The Broad Institute Genome Sequencing Center for Infectious Disease"/>
            <person name="Wu L."/>
            <person name="Ma J."/>
        </authorList>
    </citation>
    <scope>NUCLEOTIDE SEQUENCE [LARGE SCALE GENOMIC DNA]</scope>
    <source>
        <strain evidence="8">JCM 18423</strain>
    </source>
</reference>
<keyword evidence="4" id="KW-0406">Ion transport</keyword>
<accession>A0ABP9M9H8</accession>
<comment type="similarity">
    <text evidence="2">Belongs to the bacterial solute-binding protein 8 family.</text>
</comment>
<evidence type="ECO:0000256" key="3">
    <source>
        <dbReference type="ARBA" id="ARBA00022448"/>
    </source>
</evidence>
<comment type="subcellular location">
    <subcellularLocation>
        <location evidence="1">Cell envelope</location>
    </subcellularLocation>
</comment>
<dbReference type="PANTHER" id="PTHR30532:SF28">
    <property type="entry name" value="PETROBACTIN-BINDING PROTEIN YCLQ"/>
    <property type="match status" value="1"/>
</dbReference>
<keyword evidence="4" id="KW-0410">Iron transport</keyword>
<organism evidence="7 8">
    <name type="scientific">Paenalcaligenes hermetiae</name>
    <dbReference type="NCBI Taxonomy" id="1157987"/>
    <lineage>
        <taxon>Bacteria</taxon>
        <taxon>Pseudomonadati</taxon>
        <taxon>Pseudomonadota</taxon>
        <taxon>Betaproteobacteria</taxon>
        <taxon>Burkholderiales</taxon>
        <taxon>Alcaligenaceae</taxon>
        <taxon>Paenalcaligenes</taxon>
    </lineage>
</organism>
<feature type="domain" description="Fe/B12 periplasmic-binding" evidence="6">
    <location>
        <begin position="50"/>
        <end position="307"/>
    </location>
</feature>
<dbReference type="Gene3D" id="3.40.50.1980">
    <property type="entry name" value="Nitrogenase molybdenum iron protein domain"/>
    <property type="match status" value="2"/>
</dbReference>
<dbReference type="RefSeq" id="WP_345371347.1">
    <property type="nucleotide sequence ID" value="NZ_BAABKD010000011.1"/>
</dbReference>
<dbReference type="PROSITE" id="PS50983">
    <property type="entry name" value="FE_B12_PBP"/>
    <property type="match status" value="1"/>
</dbReference>
<sequence length="310" mass="34133">MNLRTLKMKKTVGVVVLSLAGLVGCVSTAPVAITAQYAGQSMTLQAPPQKVVVQDLALLDIFQSLAIPVAGVPSARYPQFLAQYEANSYVKTGSLFEPDEQVLRELNPDLIVVGRRSSRALETVQQLAPTVDLSFDQEHLVQSVKQTTWQLGQWYGKKQQAAHYIERLDTQLAALRQTTAQAGTGLLLLTTNNKLIAQGPQSRYGVLFNEFGVQPALTDFPEGKGVELSIEDIERINPDWIYVIDRDAAVNKADAIPAQQLLKAVAHTQAERQPQLIYLDPAHWYLLDGAGLEALLQNMQQIQVALQHSK</sequence>
<proteinExistence type="inferred from homology"/>
<dbReference type="Pfam" id="PF01497">
    <property type="entry name" value="Peripla_BP_2"/>
    <property type="match status" value="1"/>
</dbReference>
<evidence type="ECO:0000256" key="4">
    <source>
        <dbReference type="ARBA" id="ARBA00022496"/>
    </source>
</evidence>
<keyword evidence="3" id="KW-0813">Transport</keyword>
<dbReference type="PROSITE" id="PS51257">
    <property type="entry name" value="PROKAR_LIPOPROTEIN"/>
    <property type="match status" value="1"/>
</dbReference>
<evidence type="ECO:0000313" key="7">
    <source>
        <dbReference type="EMBL" id="GAA5092037.1"/>
    </source>
</evidence>
<dbReference type="InterPro" id="IPR051313">
    <property type="entry name" value="Bact_iron-sidero_bind"/>
</dbReference>
<dbReference type="SUPFAM" id="SSF53807">
    <property type="entry name" value="Helical backbone' metal receptor"/>
    <property type="match status" value="1"/>
</dbReference>
<keyword evidence="8" id="KW-1185">Reference proteome</keyword>
<evidence type="ECO:0000256" key="2">
    <source>
        <dbReference type="ARBA" id="ARBA00008814"/>
    </source>
</evidence>
<dbReference type="PANTHER" id="PTHR30532">
    <property type="entry name" value="IRON III DICITRATE-BINDING PERIPLASMIC PROTEIN"/>
    <property type="match status" value="1"/>
</dbReference>
<evidence type="ECO:0000259" key="6">
    <source>
        <dbReference type="PROSITE" id="PS50983"/>
    </source>
</evidence>
<gene>
    <name evidence="7" type="ORF">GCM10023337_18730</name>
</gene>
<comment type="caution">
    <text evidence="7">The sequence shown here is derived from an EMBL/GenBank/DDBJ whole genome shotgun (WGS) entry which is preliminary data.</text>
</comment>
<evidence type="ECO:0000256" key="1">
    <source>
        <dbReference type="ARBA" id="ARBA00004196"/>
    </source>
</evidence>
<evidence type="ECO:0000313" key="8">
    <source>
        <dbReference type="Proteomes" id="UP001500227"/>
    </source>
</evidence>
<keyword evidence="5" id="KW-0732">Signal</keyword>
<evidence type="ECO:0000256" key="5">
    <source>
        <dbReference type="ARBA" id="ARBA00022729"/>
    </source>
</evidence>
<protein>
    <submittedName>
        <fullName evidence="7">Siderophore ABC transporter substrate-binding protein</fullName>
    </submittedName>
</protein>